<dbReference type="EMBL" id="JAIQCV010000004">
    <property type="protein sequence ID" value="KAH1107240.1"/>
    <property type="molecule type" value="Genomic_DNA"/>
</dbReference>
<organism evidence="2 3">
    <name type="scientific">Gossypium stocksii</name>
    <dbReference type="NCBI Taxonomy" id="47602"/>
    <lineage>
        <taxon>Eukaryota</taxon>
        <taxon>Viridiplantae</taxon>
        <taxon>Streptophyta</taxon>
        <taxon>Embryophyta</taxon>
        <taxon>Tracheophyta</taxon>
        <taxon>Spermatophyta</taxon>
        <taxon>Magnoliopsida</taxon>
        <taxon>eudicotyledons</taxon>
        <taxon>Gunneridae</taxon>
        <taxon>Pentapetalae</taxon>
        <taxon>rosids</taxon>
        <taxon>malvids</taxon>
        <taxon>Malvales</taxon>
        <taxon>Malvaceae</taxon>
        <taxon>Malvoideae</taxon>
        <taxon>Gossypium</taxon>
    </lineage>
</organism>
<reference evidence="2 3" key="1">
    <citation type="journal article" date="2021" name="Plant Biotechnol. J.">
        <title>Multi-omics assisted identification of the key and species-specific regulatory components of drought-tolerant mechanisms in Gossypium stocksii.</title>
        <authorList>
            <person name="Yu D."/>
            <person name="Ke L."/>
            <person name="Zhang D."/>
            <person name="Wu Y."/>
            <person name="Sun Y."/>
            <person name="Mei J."/>
            <person name="Sun J."/>
            <person name="Sun Y."/>
        </authorList>
    </citation>
    <scope>NUCLEOTIDE SEQUENCE [LARGE SCALE GENOMIC DNA]</scope>
    <source>
        <strain evidence="3">cv. E1</strain>
        <tissue evidence="2">Leaf</tissue>
    </source>
</reference>
<dbReference type="AlphaFoldDB" id="A0A9D3W381"/>
<dbReference type="Proteomes" id="UP000828251">
    <property type="component" value="Unassembled WGS sequence"/>
</dbReference>
<name>A0A9D3W381_9ROSI</name>
<evidence type="ECO:0000313" key="2">
    <source>
        <dbReference type="EMBL" id="KAH1107240.1"/>
    </source>
</evidence>
<accession>A0A9D3W381</accession>
<evidence type="ECO:0000256" key="1">
    <source>
        <dbReference type="SAM" id="MobiDB-lite"/>
    </source>
</evidence>
<sequence length="66" mass="7083">MLSPLRVSPEPSQEGHRAPSRLRRRRPPYMTAGVRKRCKLVAVESGVCSGSGVRGQRLGAALGLEG</sequence>
<comment type="caution">
    <text evidence="2">The sequence shown here is derived from an EMBL/GenBank/DDBJ whole genome shotgun (WGS) entry which is preliminary data.</text>
</comment>
<evidence type="ECO:0000313" key="3">
    <source>
        <dbReference type="Proteomes" id="UP000828251"/>
    </source>
</evidence>
<feature type="region of interest" description="Disordered" evidence="1">
    <location>
        <begin position="1"/>
        <end position="30"/>
    </location>
</feature>
<gene>
    <name evidence="2" type="ORF">J1N35_011008</name>
</gene>
<protein>
    <submittedName>
        <fullName evidence="2">Uncharacterized protein</fullName>
    </submittedName>
</protein>
<proteinExistence type="predicted"/>
<feature type="compositionally biased region" description="Basic residues" evidence="1">
    <location>
        <begin position="18"/>
        <end position="27"/>
    </location>
</feature>
<keyword evidence="3" id="KW-1185">Reference proteome</keyword>